<protein>
    <submittedName>
        <fullName evidence="2">Uncharacterized protein</fullName>
    </submittedName>
</protein>
<evidence type="ECO:0000256" key="1">
    <source>
        <dbReference type="SAM" id="MobiDB-lite"/>
    </source>
</evidence>
<sequence>MESSYVMSGVVAAQAKCASNGELKNLVDTGSRKVTGVPRLDEKQLEMKLPEVSAMAPPFIVSDMSAAAAEGPAAPLNLNPPVYVLGPSSPYNAAGVYAVDSPSASPAFVALMQQQAFQYQQMQQAVATEQEAAFVNKLIQQCSRPVLLMTLTSLLEEFPLLSTVIRQRCEKAMVIVSNQQQQQQNQHQQQQPQQQNQQQQQQQQQQKLHHQQHQNQNQQPQHPQQVAAASAVVGRFGPHGQDMVQWAGHAGNNNYESPRASSFACGNNTPQSTGARKGRGSKSREEGLCSCTIMCAQ</sequence>
<feature type="compositionally biased region" description="Polar residues" evidence="1">
    <location>
        <begin position="259"/>
        <end position="274"/>
    </location>
</feature>
<feature type="region of interest" description="Disordered" evidence="1">
    <location>
        <begin position="185"/>
        <end position="228"/>
    </location>
</feature>
<accession>G0U542</accession>
<dbReference type="AlphaFoldDB" id="G0U542"/>
<name>G0U542_TRYVY</name>
<feature type="compositionally biased region" description="Low complexity" evidence="1">
    <location>
        <begin position="213"/>
        <end position="225"/>
    </location>
</feature>
<evidence type="ECO:0000313" key="2">
    <source>
        <dbReference type="EMBL" id="CCC50990.1"/>
    </source>
</evidence>
<reference evidence="2" key="1">
    <citation type="journal article" date="2012" name="Proc. Natl. Acad. Sci. U.S.A.">
        <title>Antigenic diversity is generated by distinct evolutionary mechanisms in African trypanosome species.</title>
        <authorList>
            <person name="Jackson A.P."/>
            <person name="Berry A."/>
            <person name="Aslett M."/>
            <person name="Allison H.C."/>
            <person name="Burton P."/>
            <person name="Vavrova-Anderson J."/>
            <person name="Brown R."/>
            <person name="Browne H."/>
            <person name="Corton N."/>
            <person name="Hauser H."/>
            <person name="Gamble J."/>
            <person name="Gilderthorp R."/>
            <person name="Marcello L."/>
            <person name="McQuillan J."/>
            <person name="Otto T.D."/>
            <person name="Quail M.A."/>
            <person name="Sanders M.J."/>
            <person name="van Tonder A."/>
            <person name="Ginger M.L."/>
            <person name="Field M.C."/>
            <person name="Barry J.D."/>
            <person name="Hertz-Fowler C."/>
            <person name="Berriman M."/>
        </authorList>
    </citation>
    <scope>NUCLEOTIDE SEQUENCE</scope>
    <source>
        <strain evidence="2">Y486</strain>
    </source>
</reference>
<organism evidence="2">
    <name type="scientific">Trypanosoma vivax (strain Y486)</name>
    <dbReference type="NCBI Taxonomy" id="1055687"/>
    <lineage>
        <taxon>Eukaryota</taxon>
        <taxon>Discoba</taxon>
        <taxon>Euglenozoa</taxon>
        <taxon>Kinetoplastea</taxon>
        <taxon>Metakinetoplastina</taxon>
        <taxon>Trypanosomatida</taxon>
        <taxon>Trypanosomatidae</taxon>
        <taxon>Trypanosoma</taxon>
        <taxon>Duttonella</taxon>
    </lineage>
</organism>
<proteinExistence type="predicted"/>
<dbReference type="EMBL" id="HE573026">
    <property type="protein sequence ID" value="CCC50990.1"/>
    <property type="molecule type" value="Genomic_DNA"/>
</dbReference>
<dbReference type="VEuPathDB" id="TriTrypDB:TvY486_1000440"/>
<feature type="compositionally biased region" description="Low complexity" evidence="1">
    <location>
        <begin position="185"/>
        <end position="206"/>
    </location>
</feature>
<gene>
    <name evidence="2" type="ORF">TVY486_1000440</name>
</gene>
<feature type="region of interest" description="Disordered" evidence="1">
    <location>
        <begin position="259"/>
        <end position="283"/>
    </location>
</feature>